<dbReference type="Pfam" id="PF00201">
    <property type="entry name" value="UDPGT"/>
    <property type="match status" value="1"/>
</dbReference>
<dbReference type="ExpressionAtlas" id="Q8LKT4">
    <property type="expression patterns" value="baseline and differential"/>
</dbReference>
<dbReference type="HOGENOM" id="CLU_001724_0_2_1"/>
<dbReference type="PANTHER" id="PTHR11926">
    <property type="entry name" value="GLUCOSYL/GLUCURONOSYL TRANSFERASES"/>
    <property type="match status" value="1"/>
</dbReference>
<evidence type="ECO:0000313" key="5">
    <source>
        <dbReference type="EMBL" id="AAM47591.1"/>
    </source>
</evidence>
<proteinExistence type="inferred from homology"/>
<sequence>MAMAAPRVLVLPYPAQGHVTPMMELSHCLVEHGVKVTFVNTEANHGLILGALATGDSEFGGVDMVSIPDGLGCGEDRKDLARLTDSFSKFMPAELEKLIASINADEQEREKASWLIADVNMAWAFPVAKKHGLRTAGFCPSSAAMFAMRIKIPEMISDGVLDERGWPKRRGTFRLAPAMPAIDTSEFSWNRAGDAKGQPIIFQLILQNNAATHLAETIVCNSVQELEPGAFALFPGVLPVGPLSVSSDKPVGGFWAEDASCAAWLDAQPDSSVVYVAFGSLAAYDAAQLVELAEGLLLTSRPFLWVVRPGLAGEHLLEQLRRRAAPRGRVVSWCPQQSVLAHPAVACFLTHCGWNSTMEAVRSGVPLLCWPYFTDQFLNQSYICDVWGTGLKVPLPPAAAAAAAHGAGLVGRDVVRDKIEELLRDNETKARALALRDLAGRAVGDGGSSRQNLRRFLDLVRGVKS</sequence>
<evidence type="ECO:0000256" key="3">
    <source>
        <dbReference type="RuleBase" id="RU003718"/>
    </source>
</evidence>
<dbReference type="PROSITE" id="PS00375">
    <property type="entry name" value="UDPGT"/>
    <property type="match status" value="1"/>
</dbReference>
<dbReference type="PANTHER" id="PTHR11926:SF1378">
    <property type="entry name" value="GLYCOSYLTRANSFERASE"/>
    <property type="match status" value="1"/>
</dbReference>
<dbReference type="InterPro" id="IPR035595">
    <property type="entry name" value="UDP_glycos_trans_CS"/>
</dbReference>
<dbReference type="Gene3D" id="3.40.50.2000">
    <property type="entry name" value="Glycogen Phosphorylase B"/>
    <property type="match status" value="2"/>
</dbReference>
<keyword evidence="3" id="KW-0328">Glycosyltransferase</keyword>
<dbReference type="EMBL" id="AF503433">
    <property type="protein sequence ID" value="AAM47591.1"/>
    <property type="molecule type" value="Genomic_DNA"/>
</dbReference>
<dbReference type="GO" id="GO:0008194">
    <property type="term" value="F:UDP-glycosyltransferase activity"/>
    <property type="evidence" value="ECO:0007669"/>
    <property type="project" value="InterPro"/>
</dbReference>
<dbReference type="SUPFAM" id="SSF53756">
    <property type="entry name" value="UDP-Glycosyltransferase/glycogen phosphorylase"/>
    <property type="match status" value="1"/>
</dbReference>
<evidence type="ECO:0000256" key="4">
    <source>
        <dbReference type="RuleBase" id="RU362057"/>
    </source>
</evidence>
<evidence type="ECO:0000256" key="2">
    <source>
        <dbReference type="ARBA" id="ARBA00022679"/>
    </source>
</evidence>
<protein>
    <recommendedName>
        <fullName evidence="4">Glycosyltransferase</fullName>
        <ecNumber evidence="4">2.4.1.-</ecNumber>
    </recommendedName>
</protein>
<gene>
    <name evidence="5" type="primary">170F8.17</name>
</gene>
<name>Q8LKT4_SORBI</name>
<dbReference type="EC" id="2.4.1.-" evidence="4"/>
<accession>Q8LKT4</accession>
<dbReference type="CAZy" id="GT1">
    <property type="family name" value="Glycosyltransferase Family 1"/>
</dbReference>
<dbReference type="AlphaFoldDB" id="Q8LKT4"/>
<dbReference type="FunFam" id="3.40.50.2000:FF:000108">
    <property type="entry name" value="UDP-glycosyltransferase 83A1"/>
    <property type="match status" value="1"/>
</dbReference>
<keyword evidence="2 3" id="KW-0808">Transferase</keyword>
<organism evidence="5">
    <name type="scientific">Sorghum bicolor</name>
    <name type="common">Sorghum</name>
    <name type="synonym">Sorghum vulgare</name>
    <dbReference type="NCBI Taxonomy" id="4558"/>
    <lineage>
        <taxon>Eukaryota</taxon>
        <taxon>Viridiplantae</taxon>
        <taxon>Streptophyta</taxon>
        <taxon>Embryophyta</taxon>
        <taxon>Tracheophyta</taxon>
        <taxon>Spermatophyta</taxon>
        <taxon>Magnoliopsida</taxon>
        <taxon>Liliopsida</taxon>
        <taxon>Poales</taxon>
        <taxon>Poaceae</taxon>
        <taxon>PACMAD clade</taxon>
        <taxon>Panicoideae</taxon>
        <taxon>Andropogonodae</taxon>
        <taxon>Andropogoneae</taxon>
        <taxon>Sorghinae</taxon>
        <taxon>Sorghum</taxon>
    </lineage>
</organism>
<comment type="similarity">
    <text evidence="1 3">Belongs to the UDP-glycosyltransferase family.</text>
</comment>
<dbReference type="InterPro" id="IPR002213">
    <property type="entry name" value="UDP_glucos_trans"/>
</dbReference>
<evidence type="ECO:0000256" key="1">
    <source>
        <dbReference type="ARBA" id="ARBA00009995"/>
    </source>
</evidence>
<dbReference type="CDD" id="cd03784">
    <property type="entry name" value="GT1_Gtf-like"/>
    <property type="match status" value="1"/>
</dbReference>
<dbReference type="FunFam" id="3.40.50.2000:FF:000056">
    <property type="entry name" value="Glycosyltransferase"/>
    <property type="match status" value="1"/>
</dbReference>
<reference evidence="5" key="1">
    <citation type="journal article" date="2002" name="Genetics">
        <title>Different types and rates of genome evolution detected by comparative sequence analysis of orthologous segments from four cereal genomes.</title>
        <authorList>
            <person name="Ramakrishna W."/>
            <person name="Dubcovsky J."/>
            <person name="Park Y.J."/>
            <person name="Busso C."/>
            <person name="Emberton J."/>
            <person name="SanMiguel P."/>
            <person name="Bennetzen J.L."/>
        </authorList>
    </citation>
    <scope>NUCLEOTIDE SEQUENCE</scope>
</reference>